<feature type="compositionally biased region" description="Low complexity" evidence="1">
    <location>
        <begin position="24"/>
        <end position="43"/>
    </location>
</feature>
<organism evidence="2 3">
    <name type="scientific">Lichtheimia corymbifera JMRC:FSU:9682</name>
    <dbReference type="NCBI Taxonomy" id="1263082"/>
    <lineage>
        <taxon>Eukaryota</taxon>
        <taxon>Fungi</taxon>
        <taxon>Fungi incertae sedis</taxon>
        <taxon>Mucoromycota</taxon>
        <taxon>Mucoromycotina</taxon>
        <taxon>Mucoromycetes</taxon>
        <taxon>Mucorales</taxon>
        <taxon>Lichtheimiaceae</taxon>
        <taxon>Lichtheimia</taxon>
    </lineage>
</organism>
<gene>
    <name evidence="2" type="ORF">LCOR_12135.1</name>
</gene>
<feature type="compositionally biased region" description="Polar residues" evidence="1">
    <location>
        <begin position="1"/>
        <end position="14"/>
    </location>
</feature>
<reference evidence="2" key="1">
    <citation type="submission" date="2013-08" db="EMBL/GenBank/DDBJ databases">
        <title>Gene expansion shapes genome architecture in the human pathogen Lichtheimia corymbifera: an evolutionary genomics analysis in the ancient terrestrial Mucorales (Mucoromycotina).</title>
        <authorList>
            <person name="Schwartze V.U."/>
            <person name="Winter S."/>
            <person name="Shelest E."/>
            <person name="Marcet-Houben M."/>
            <person name="Horn F."/>
            <person name="Wehner S."/>
            <person name="Hoffmann K."/>
            <person name="Riege K."/>
            <person name="Sammeth M."/>
            <person name="Nowrousian M."/>
            <person name="Valiante V."/>
            <person name="Linde J."/>
            <person name="Jacobsen I.D."/>
            <person name="Marz M."/>
            <person name="Brakhage A.A."/>
            <person name="Gabaldon T."/>
            <person name="Bocker S."/>
            <person name="Voigt K."/>
        </authorList>
    </citation>
    <scope>NUCLEOTIDE SEQUENCE [LARGE SCALE GENOMIC DNA]</scope>
    <source>
        <strain evidence="2">FSU 9682</strain>
    </source>
</reference>
<evidence type="ECO:0000256" key="1">
    <source>
        <dbReference type="SAM" id="MobiDB-lite"/>
    </source>
</evidence>
<feature type="region of interest" description="Disordered" evidence="1">
    <location>
        <begin position="1"/>
        <end position="47"/>
    </location>
</feature>
<dbReference type="EMBL" id="CBTN010000179">
    <property type="protein sequence ID" value="CDH61358.1"/>
    <property type="molecule type" value="Genomic_DNA"/>
</dbReference>
<sequence>MAFSAQNHNSTQAGTPPLGNVSDNPSSPNTSNTTNSNSTTPSPFDFWQDFTNHAKSVRARKEVVLEDKAAKEAANRQRQERIFVRSIESDSAVFDISKASDSSTSDFFGALTRQHPKAIGWTPSKLSPSCVIVSFEDAEARDAACLGVKVGECDCCVHRYFLQ</sequence>
<dbReference type="Proteomes" id="UP000027586">
    <property type="component" value="Unassembled WGS sequence"/>
</dbReference>
<dbReference type="VEuPathDB" id="FungiDB:LCOR_12135.1"/>
<accession>A0A068SG72</accession>
<evidence type="ECO:0000313" key="3">
    <source>
        <dbReference type="Proteomes" id="UP000027586"/>
    </source>
</evidence>
<name>A0A068SG72_9FUNG</name>
<protein>
    <submittedName>
        <fullName evidence="2">Uncharacterized protein</fullName>
    </submittedName>
</protein>
<proteinExistence type="predicted"/>
<evidence type="ECO:0000313" key="2">
    <source>
        <dbReference type="EMBL" id="CDH61358.1"/>
    </source>
</evidence>
<keyword evidence="3" id="KW-1185">Reference proteome</keyword>
<dbReference type="OrthoDB" id="10529447at2759"/>
<dbReference type="AlphaFoldDB" id="A0A068SG72"/>
<comment type="caution">
    <text evidence="2">The sequence shown here is derived from an EMBL/GenBank/DDBJ whole genome shotgun (WGS) entry which is preliminary data.</text>
</comment>